<proteinExistence type="predicted"/>
<organism evidence="1 2">
    <name type="scientific">Bodo saltans</name>
    <name type="common">Flagellated protozoan</name>
    <dbReference type="NCBI Taxonomy" id="75058"/>
    <lineage>
        <taxon>Eukaryota</taxon>
        <taxon>Discoba</taxon>
        <taxon>Euglenozoa</taxon>
        <taxon>Kinetoplastea</taxon>
        <taxon>Metakinetoplastina</taxon>
        <taxon>Eubodonida</taxon>
        <taxon>Bodonidae</taxon>
        <taxon>Bodo</taxon>
    </lineage>
</organism>
<evidence type="ECO:0000313" key="1">
    <source>
        <dbReference type="EMBL" id="CUG84370.1"/>
    </source>
</evidence>
<protein>
    <submittedName>
        <fullName evidence="1">Uncharacterized protein</fullName>
    </submittedName>
</protein>
<accession>A0A0S4J295</accession>
<keyword evidence="2" id="KW-1185">Reference proteome</keyword>
<name>A0A0S4J295_BODSA</name>
<evidence type="ECO:0000313" key="2">
    <source>
        <dbReference type="Proteomes" id="UP000051952"/>
    </source>
</evidence>
<dbReference type="AlphaFoldDB" id="A0A0S4J295"/>
<gene>
    <name evidence="1" type="ORF">BSAL_88600</name>
</gene>
<dbReference type="VEuPathDB" id="TriTrypDB:BSAL_88600"/>
<dbReference type="EMBL" id="CYKH01001117">
    <property type="protein sequence ID" value="CUG84370.1"/>
    <property type="molecule type" value="Genomic_DNA"/>
</dbReference>
<sequence length="340" mass="38041">MTRQTILRPQFTKRKRACPRPRGPLASRSCFQVKPLTTASQLDLCNDIDEFQRKHSSRKKSAPPGLHFLSPVSSKSDLTGLTESDDDCSHISSHVSSPTFVAFIEHLTPVERDAPPTPANICEVDLAEYRLDPEGTFDQCPHKGEVKVMPVTSNNQATTTVVTAHSSSVVHQPVTQELRDQQVISLLRGPRRKVVDDPYPTAPSVLQNIAPIHFAALVHLWNMMCPPTPFPTFLPFGDTNFSSPRSQNGYHNGWISVDFTVKQYAVNLEDAHLLARAASNCYLMDRYGVWVDPTASMFQHLSDTYRRMTPAQSDRHNQTCGLPTGSLIFTVSPFPIFTWR</sequence>
<dbReference type="Proteomes" id="UP000051952">
    <property type="component" value="Unassembled WGS sequence"/>
</dbReference>
<reference evidence="2" key="1">
    <citation type="submission" date="2015-09" db="EMBL/GenBank/DDBJ databases">
        <authorList>
            <consortium name="Pathogen Informatics"/>
        </authorList>
    </citation>
    <scope>NUCLEOTIDE SEQUENCE [LARGE SCALE GENOMIC DNA]</scope>
    <source>
        <strain evidence="2">Lake Konstanz</strain>
    </source>
</reference>